<name>A0ABR0NHN4_GOSAR</name>
<accession>A0ABR0NHN4</accession>
<evidence type="ECO:0000313" key="2">
    <source>
        <dbReference type="EMBL" id="KAK5794518.1"/>
    </source>
</evidence>
<dbReference type="EMBL" id="JARKNE010000010">
    <property type="protein sequence ID" value="KAK5794518.1"/>
    <property type="molecule type" value="Genomic_DNA"/>
</dbReference>
<proteinExistence type="predicted"/>
<gene>
    <name evidence="2" type="ORF">PVK06_035749</name>
</gene>
<keyword evidence="3" id="KW-1185">Reference proteome</keyword>
<dbReference type="InterPro" id="IPR002156">
    <property type="entry name" value="RNaseH_domain"/>
</dbReference>
<reference evidence="2 3" key="1">
    <citation type="submission" date="2023-03" db="EMBL/GenBank/DDBJ databases">
        <title>WGS of Gossypium arboreum.</title>
        <authorList>
            <person name="Yu D."/>
        </authorList>
    </citation>
    <scope>NUCLEOTIDE SEQUENCE [LARGE SCALE GENOMIC DNA]</scope>
    <source>
        <tissue evidence="2">Leaf</tissue>
    </source>
</reference>
<feature type="domain" description="RNase H type-1" evidence="1">
    <location>
        <begin position="11"/>
        <end position="72"/>
    </location>
</feature>
<sequence length="111" mass="12564">MPRRSYGLQRDYSKRVCVGNSLTVIKKLPENRKDESCIGACILDLNSLRKRFKNCVFLHIQRQGNQVAHLLAIEGLRGEMNTYLLNGLSNFIEEAVEKDRWGTVGGVSLVL</sequence>
<evidence type="ECO:0000259" key="1">
    <source>
        <dbReference type="Pfam" id="PF13456"/>
    </source>
</evidence>
<dbReference type="Proteomes" id="UP001358586">
    <property type="component" value="Chromosome 10"/>
</dbReference>
<comment type="caution">
    <text evidence="2">The sequence shown here is derived from an EMBL/GenBank/DDBJ whole genome shotgun (WGS) entry which is preliminary data.</text>
</comment>
<evidence type="ECO:0000313" key="3">
    <source>
        <dbReference type="Proteomes" id="UP001358586"/>
    </source>
</evidence>
<dbReference type="Pfam" id="PF13456">
    <property type="entry name" value="RVT_3"/>
    <property type="match status" value="1"/>
</dbReference>
<protein>
    <recommendedName>
        <fullName evidence="1">RNase H type-1 domain-containing protein</fullName>
    </recommendedName>
</protein>
<organism evidence="2 3">
    <name type="scientific">Gossypium arboreum</name>
    <name type="common">Tree cotton</name>
    <name type="synonym">Gossypium nanking</name>
    <dbReference type="NCBI Taxonomy" id="29729"/>
    <lineage>
        <taxon>Eukaryota</taxon>
        <taxon>Viridiplantae</taxon>
        <taxon>Streptophyta</taxon>
        <taxon>Embryophyta</taxon>
        <taxon>Tracheophyta</taxon>
        <taxon>Spermatophyta</taxon>
        <taxon>Magnoliopsida</taxon>
        <taxon>eudicotyledons</taxon>
        <taxon>Gunneridae</taxon>
        <taxon>Pentapetalae</taxon>
        <taxon>rosids</taxon>
        <taxon>malvids</taxon>
        <taxon>Malvales</taxon>
        <taxon>Malvaceae</taxon>
        <taxon>Malvoideae</taxon>
        <taxon>Gossypium</taxon>
    </lineage>
</organism>